<dbReference type="EMBL" id="LHXN01000024">
    <property type="protein sequence ID" value="KXA92905.1"/>
    <property type="molecule type" value="Genomic_DNA"/>
</dbReference>
<evidence type="ECO:0000313" key="1">
    <source>
        <dbReference type="EMBL" id="KXA92905.1"/>
    </source>
</evidence>
<name>A0A133UFD6_9EURY</name>
<sequence>MSYPLFIALSGIRLQNKSEVPNSVYAFEFGELKPLIKRTIKNVLRGLKGRRLGKLDREFLDEAFSLLAQLRAL</sequence>
<evidence type="ECO:0000313" key="2">
    <source>
        <dbReference type="Proteomes" id="UP000070373"/>
    </source>
</evidence>
<accession>A0A133UFD6</accession>
<dbReference type="AlphaFoldDB" id="A0A133UFD6"/>
<protein>
    <submittedName>
        <fullName evidence="1">Uncharacterized protein</fullName>
    </submittedName>
</protein>
<reference evidence="1 2" key="1">
    <citation type="journal article" date="2016" name="Sci. Rep.">
        <title>Metabolic traits of an uncultured archaeal lineage -MSBL1- from brine pools of the Red Sea.</title>
        <authorList>
            <person name="Mwirichia R."/>
            <person name="Alam I."/>
            <person name="Rashid M."/>
            <person name="Vinu M."/>
            <person name="Ba-Alawi W."/>
            <person name="Anthony Kamau A."/>
            <person name="Kamanda Ngugi D."/>
            <person name="Goker M."/>
            <person name="Klenk H.P."/>
            <person name="Bajic V."/>
            <person name="Stingl U."/>
        </authorList>
    </citation>
    <scope>NUCLEOTIDE SEQUENCE [LARGE SCALE GENOMIC DNA]</scope>
    <source>
        <strain evidence="1">SCGC-AAA259E17</strain>
    </source>
</reference>
<proteinExistence type="predicted"/>
<comment type="caution">
    <text evidence="1">The sequence shown here is derived from an EMBL/GenBank/DDBJ whole genome shotgun (WGS) entry which is preliminary data.</text>
</comment>
<dbReference type="Proteomes" id="UP000070373">
    <property type="component" value="Unassembled WGS sequence"/>
</dbReference>
<keyword evidence="2" id="KW-1185">Reference proteome</keyword>
<organism evidence="1 2">
    <name type="scientific">candidate division MSBL1 archaeon SCGC-AAA259E17</name>
    <dbReference type="NCBI Taxonomy" id="1698263"/>
    <lineage>
        <taxon>Archaea</taxon>
        <taxon>Methanobacteriati</taxon>
        <taxon>Methanobacteriota</taxon>
        <taxon>candidate division MSBL1</taxon>
    </lineage>
</organism>
<gene>
    <name evidence="1" type="ORF">AKJ64_01855</name>
</gene>